<dbReference type="EMBL" id="JACBKZ010000014">
    <property type="protein sequence ID" value="KAF5933075.1"/>
    <property type="molecule type" value="Genomic_DNA"/>
</dbReference>
<dbReference type="Proteomes" id="UP000593564">
    <property type="component" value="Unassembled WGS sequence"/>
</dbReference>
<evidence type="ECO:0000256" key="3">
    <source>
        <dbReference type="ARBA" id="ARBA00022679"/>
    </source>
</evidence>
<dbReference type="PANTHER" id="PTHR45768">
    <property type="entry name" value="E3 UBIQUITIN-PROTEIN LIGASE RNF13-LIKE"/>
    <property type="match status" value="1"/>
</dbReference>
<dbReference type="GO" id="GO:0016567">
    <property type="term" value="P:protein ubiquitination"/>
    <property type="evidence" value="ECO:0007669"/>
    <property type="project" value="TreeGrafter"/>
</dbReference>
<dbReference type="AlphaFoldDB" id="A0A7J7FXK4"/>
<dbReference type="InterPro" id="IPR013083">
    <property type="entry name" value="Znf_RING/FYVE/PHD"/>
</dbReference>
<keyword evidence="3" id="KW-0808">Transferase</keyword>
<keyword evidence="9 13" id="KW-1133">Transmembrane helix</keyword>
<accession>A0A7J7FXK4</accession>
<evidence type="ECO:0000256" key="6">
    <source>
        <dbReference type="ARBA" id="ARBA00022771"/>
    </source>
</evidence>
<evidence type="ECO:0000256" key="12">
    <source>
        <dbReference type="PROSITE-ProRule" id="PRU00175"/>
    </source>
</evidence>
<dbReference type="PROSITE" id="PS50089">
    <property type="entry name" value="ZF_RING_2"/>
    <property type="match status" value="1"/>
</dbReference>
<comment type="caution">
    <text evidence="15">The sequence shown here is derived from an EMBL/GenBank/DDBJ whole genome shotgun (WGS) entry which is preliminary data.</text>
</comment>
<evidence type="ECO:0000256" key="8">
    <source>
        <dbReference type="ARBA" id="ARBA00022833"/>
    </source>
</evidence>
<evidence type="ECO:0000256" key="2">
    <source>
        <dbReference type="ARBA" id="ARBA00004906"/>
    </source>
</evidence>
<name>A0A7J7FXK4_CAMSI</name>
<evidence type="ECO:0000313" key="16">
    <source>
        <dbReference type="Proteomes" id="UP000593564"/>
    </source>
</evidence>
<comment type="similarity">
    <text evidence="11">Belongs to the RING-type zinc finger family. ATL subfamily.</text>
</comment>
<evidence type="ECO:0000256" key="5">
    <source>
        <dbReference type="ARBA" id="ARBA00022723"/>
    </source>
</evidence>
<evidence type="ECO:0000313" key="15">
    <source>
        <dbReference type="EMBL" id="KAF5933075.1"/>
    </source>
</evidence>
<evidence type="ECO:0000256" key="1">
    <source>
        <dbReference type="ARBA" id="ARBA00004167"/>
    </source>
</evidence>
<keyword evidence="8" id="KW-0862">Zinc</keyword>
<dbReference type="PANTHER" id="PTHR45768:SF16">
    <property type="entry name" value="E3 UBIQUITIN-PROTEIN LIGASE ATL4"/>
    <property type="match status" value="1"/>
</dbReference>
<gene>
    <name evidence="15" type="ORF">HYC85_029246</name>
</gene>
<keyword evidence="5" id="KW-0479">Metal-binding</keyword>
<evidence type="ECO:0000256" key="10">
    <source>
        <dbReference type="ARBA" id="ARBA00023136"/>
    </source>
</evidence>
<keyword evidence="16" id="KW-1185">Reference proteome</keyword>
<comment type="subcellular location">
    <subcellularLocation>
        <location evidence="1">Membrane</location>
        <topology evidence="1">Single-pass membrane protein</topology>
    </subcellularLocation>
</comment>
<evidence type="ECO:0000256" key="13">
    <source>
        <dbReference type="SAM" id="Phobius"/>
    </source>
</evidence>
<dbReference type="InterPro" id="IPR001841">
    <property type="entry name" value="Znf_RING"/>
</dbReference>
<keyword evidence="10 13" id="KW-0472">Membrane</keyword>
<keyword evidence="4 13" id="KW-0812">Transmembrane</keyword>
<sequence>MFIHCHSSSSEEVPPPSQSLRSTTTTILCHRHLRLLIVIIASSIIVTGFLYLLLRFITRHFNSRSFTAVDDVVSFRNNCDDSNRDRGDCVVCLLKFERNDQLRLLSLCCHAFYTDCIDAWLLSNQTCPLYRSAIYPTEEDVLNKIISSTVPEDRGNSFPIDIGSVSRRLHSIASFNYIVDEGYVVSVDSTHRQGLSDCTSISKDSAGVPVVVNASPGENLASEVARRSWLRDYVDRLASIASRTVSFSSSGRFLTYSNRRSNTVVAVDEELEANRIG</sequence>
<feature type="transmembrane region" description="Helical" evidence="13">
    <location>
        <begin position="35"/>
        <end position="54"/>
    </location>
</feature>
<reference evidence="15 16" key="2">
    <citation type="submission" date="2020-07" db="EMBL/GenBank/DDBJ databases">
        <title>Genome assembly of wild tea tree DASZ reveals pedigree and selection history of tea varieties.</title>
        <authorList>
            <person name="Zhang W."/>
        </authorList>
    </citation>
    <scope>NUCLEOTIDE SEQUENCE [LARGE SCALE GENOMIC DNA]</scope>
    <source>
        <strain evidence="16">cv. G240</strain>
        <tissue evidence="15">Leaf</tissue>
    </source>
</reference>
<protein>
    <recommendedName>
        <fullName evidence="14">RING-type domain-containing protein</fullName>
    </recommendedName>
</protein>
<keyword evidence="7" id="KW-0833">Ubl conjugation pathway</keyword>
<dbReference type="GO" id="GO:0016740">
    <property type="term" value="F:transferase activity"/>
    <property type="evidence" value="ECO:0007669"/>
    <property type="project" value="UniProtKB-KW"/>
</dbReference>
<evidence type="ECO:0000259" key="14">
    <source>
        <dbReference type="PROSITE" id="PS50089"/>
    </source>
</evidence>
<reference evidence="16" key="1">
    <citation type="journal article" date="2020" name="Nat. Commun.">
        <title>Genome assembly of wild tea tree DASZ reveals pedigree and selection history of tea varieties.</title>
        <authorList>
            <person name="Zhang W."/>
            <person name="Zhang Y."/>
            <person name="Qiu H."/>
            <person name="Guo Y."/>
            <person name="Wan H."/>
            <person name="Zhang X."/>
            <person name="Scossa F."/>
            <person name="Alseekh S."/>
            <person name="Zhang Q."/>
            <person name="Wang P."/>
            <person name="Xu L."/>
            <person name="Schmidt M.H."/>
            <person name="Jia X."/>
            <person name="Li D."/>
            <person name="Zhu A."/>
            <person name="Guo F."/>
            <person name="Chen W."/>
            <person name="Ni D."/>
            <person name="Usadel B."/>
            <person name="Fernie A.R."/>
            <person name="Wen W."/>
        </authorList>
    </citation>
    <scope>NUCLEOTIDE SEQUENCE [LARGE SCALE GENOMIC DNA]</scope>
    <source>
        <strain evidence="16">cv. G240</strain>
    </source>
</reference>
<dbReference type="SUPFAM" id="SSF57850">
    <property type="entry name" value="RING/U-box"/>
    <property type="match status" value="1"/>
</dbReference>
<evidence type="ECO:0000256" key="7">
    <source>
        <dbReference type="ARBA" id="ARBA00022786"/>
    </source>
</evidence>
<dbReference type="GO" id="GO:0008270">
    <property type="term" value="F:zinc ion binding"/>
    <property type="evidence" value="ECO:0007669"/>
    <property type="project" value="UniProtKB-KW"/>
</dbReference>
<proteinExistence type="inferred from homology"/>
<evidence type="ECO:0000256" key="9">
    <source>
        <dbReference type="ARBA" id="ARBA00022989"/>
    </source>
</evidence>
<feature type="domain" description="RING-type" evidence="14">
    <location>
        <begin position="89"/>
        <end position="131"/>
    </location>
</feature>
<organism evidence="15 16">
    <name type="scientific">Camellia sinensis</name>
    <name type="common">Tea plant</name>
    <name type="synonym">Thea sinensis</name>
    <dbReference type="NCBI Taxonomy" id="4442"/>
    <lineage>
        <taxon>Eukaryota</taxon>
        <taxon>Viridiplantae</taxon>
        <taxon>Streptophyta</taxon>
        <taxon>Embryophyta</taxon>
        <taxon>Tracheophyta</taxon>
        <taxon>Spermatophyta</taxon>
        <taxon>Magnoliopsida</taxon>
        <taxon>eudicotyledons</taxon>
        <taxon>Gunneridae</taxon>
        <taxon>Pentapetalae</taxon>
        <taxon>asterids</taxon>
        <taxon>Ericales</taxon>
        <taxon>Theaceae</taxon>
        <taxon>Camellia</taxon>
    </lineage>
</organism>
<dbReference type="Gene3D" id="3.30.40.10">
    <property type="entry name" value="Zinc/RING finger domain, C3HC4 (zinc finger)"/>
    <property type="match status" value="1"/>
</dbReference>
<comment type="pathway">
    <text evidence="2">Protein modification; protein ubiquitination.</text>
</comment>
<dbReference type="Pfam" id="PF13639">
    <property type="entry name" value="zf-RING_2"/>
    <property type="match status" value="1"/>
</dbReference>
<keyword evidence="6 12" id="KW-0863">Zinc-finger</keyword>
<evidence type="ECO:0000256" key="4">
    <source>
        <dbReference type="ARBA" id="ARBA00022692"/>
    </source>
</evidence>
<dbReference type="GO" id="GO:0016020">
    <property type="term" value="C:membrane"/>
    <property type="evidence" value="ECO:0007669"/>
    <property type="project" value="UniProtKB-SubCell"/>
</dbReference>
<evidence type="ECO:0000256" key="11">
    <source>
        <dbReference type="ARBA" id="ARBA00024209"/>
    </source>
</evidence>